<dbReference type="InterPro" id="IPR028020">
    <property type="entry name" value="ASX_DEUBAD_dom"/>
</dbReference>
<feature type="compositionally biased region" description="Basic residues" evidence="8">
    <location>
        <begin position="55"/>
        <end position="66"/>
    </location>
</feature>
<keyword evidence="7" id="KW-0539">Nucleus</keyword>
<reference evidence="10" key="1">
    <citation type="submission" date="2023-03" db="EMBL/GenBank/DDBJ databases">
        <title>Emydomyces testavorans Genome Sequence.</title>
        <authorList>
            <person name="Hoyer L."/>
        </authorList>
    </citation>
    <scope>NUCLEOTIDE SEQUENCE</scope>
    <source>
        <strain evidence="10">16-2883</strain>
    </source>
</reference>
<evidence type="ECO:0000256" key="8">
    <source>
        <dbReference type="SAM" id="MobiDB-lite"/>
    </source>
</evidence>
<keyword evidence="3" id="KW-0863">Zinc-finger</keyword>
<dbReference type="PROSITE" id="PS51916">
    <property type="entry name" value="DEUBAD"/>
    <property type="match status" value="1"/>
</dbReference>
<feature type="region of interest" description="Disordered" evidence="8">
    <location>
        <begin position="114"/>
        <end position="134"/>
    </location>
</feature>
<evidence type="ECO:0000256" key="2">
    <source>
        <dbReference type="ARBA" id="ARBA00022723"/>
    </source>
</evidence>
<feature type="compositionally biased region" description="Basic and acidic residues" evidence="8">
    <location>
        <begin position="43"/>
        <end position="53"/>
    </location>
</feature>
<keyword evidence="5" id="KW-0805">Transcription regulation</keyword>
<comment type="subcellular location">
    <subcellularLocation>
        <location evidence="1">Nucleus</location>
    </subcellularLocation>
</comment>
<sequence length="655" mass="72526">MPRRAKKKAADDGNINPAPTRELRPRRAAAADNANKPGAPENPSKKMPSDGAKKATGKRTTGRASKKWSEPFVTTNAKSPLVGIDLVIAQKLFANPKAWTCLEEEEKREILSLLPDDVHPNPDGNPEDPNSKIEPLPYEFLRYSNPWRDAVRQYQIDLANGRYDPEWQRQAHQAVEERAAGKFDKWKEEQFEEFWGQKQKIDHGLIAGESSRVKLETLVQNNLVQIGDVWKYSRVFGKREARILIEKELKIIGSDGKSLTFAIPPGQRAFLCGVIDDTPIANSESQISDVKRTKESCDAPDNSVGAIKTTLLPTSSDPEIPNSQSTGQPVDVNAVSFNDIKVPSSFQQCNDANTEHSDPTDPFLNGNLLASLHQFVSDLGAAPNPEGPIEDETLVDVESGTAPPCKSIDNVTVNPSISASIGIVSDAPFAKSGTYNFDESLKELFLDSSSELSDLPSDFEYGDIDVSWDPYRFQFSPQAETAKNTSVASPKSHSSMELDTRENTAGYLSADTEQRHSPMKLDSCENTTERISPEFPKDTNAMDVENASGNTTKDTPTPDHKPNEMAHEDSTFQASTTTPSNHADQKTTNAQPQLKDIVFSGVRGPTSLHNKILQIDGRITNPPNGNAWKDFRCYRNNQDMGSLWEIRQAWYLRTR</sequence>
<feature type="region of interest" description="Disordered" evidence="8">
    <location>
        <begin position="311"/>
        <end position="330"/>
    </location>
</feature>
<keyword evidence="6" id="KW-0804">Transcription</keyword>
<evidence type="ECO:0000256" key="3">
    <source>
        <dbReference type="ARBA" id="ARBA00022771"/>
    </source>
</evidence>
<evidence type="ECO:0000256" key="7">
    <source>
        <dbReference type="ARBA" id="ARBA00023242"/>
    </source>
</evidence>
<name>A0AAF0DME3_9EURO</name>
<keyword evidence="4" id="KW-0862">Zinc</keyword>
<dbReference type="Pfam" id="PF13919">
    <property type="entry name" value="ASXH"/>
    <property type="match status" value="1"/>
</dbReference>
<evidence type="ECO:0000313" key="10">
    <source>
        <dbReference type="EMBL" id="WEW61515.1"/>
    </source>
</evidence>
<dbReference type="EMBL" id="CP120631">
    <property type="protein sequence ID" value="WEW61515.1"/>
    <property type="molecule type" value="Genomic_DNA"/>
</dbReference>
<feature type="compositionally biased region" description="Polar residues" evidence="8">
    <location>
        <begin position="311"/>
        <end position="328"/>
    </location>
</feature>
<feature type="compositionally biased region" description="Basic and acidic residues" evidence="8">
    <location>
        <begin position="527"/>
        <end position="537"/>
    </location>
</feature>
<feature type="compositionally biased region" description="Polar residues" evidence="8">
    <location>
        <begin position="480"/>
        <end position="493"/>
    </location>
</feature>
<dbReference type="AlphaFoldDB" id="A0AAF0DME3"/>
<evidence type="ECO:0000256" key="4">
    <source>
        <dbReference type="ARBA" id="ARBA00022833"/>
    </source>
</evidence>
<evidence type="ECO:0000259" key="9">
    <source>
        <dbReference type="PROSITE" id="PS51916"/>
    </source>
</evidence>
<feature type="region of interest" description="Disordered" evidence="8">
    <location>
        <begin position="1"/>
        <end position="71"/>
    </location>
</feature>
<gene>
    <name evidence="10" type="ORF">PRK78_007005</name>
</gene>
<evidence type="ECO:0000313" key="11">
    <source>
        <dbReference type="Proteomes" id="UP001219355"/>
    </source>
</evidence>
<keyword evidence="2" id="KW-0479">Metal-binding</keyword>
<evidence type="ECO:0000256" key="5">
    <source>
        <dbReference type="ARBA" id="ARBA00023015"/>
    </source>
</evidence>
<keyword evidence="11" id="KW-1185">Reference proteome</keyword>
<dbReference type="GO" id="GO:0008270">
    <property type="term" value="F:zinc ion binding"/>
    <property type="evidence" value="ECO:0007669"/>
    <property type="project" value="UniProtKB-KW"/>
</dbReference>
<proteinExistence type="predicted"/>
<feature type="compositionally biased region" description="Low complexity" evidence="8">
    <location>
        <begin position="28"/>
        <end position="39"/>
    </location>
</feature>
<evidence type="ECO:0000256" key="1">
    <source>
        <dbReference type="ARBA" id="ARBA00004123"/>
    </source>
</evidence>
<dbReference type="GO" id="GO:0005634">
    <property type="term" value="C:nucleus"/>
    <property type="evidence" value="ECO:0007669"/>
    <property type="project" value="UniProtKB-SubCell"/>
</dbReference>
<dbReference type="InterPro" id="IPR044867">
    <property type="entry name" value="DEUBAD_dom"/>
</dbReference>
<feature type="compositionally biased region" description="Basic and acidic residues" evidence="8">
    <location>
        <begin position="556"/>
        <end position="570"/>
    </location>
</feature>
<protein>
    <recommendedName>
        <fullName evidence="9">DEUBAD domain-containing protein</fullName>
    </recommendedName>
</protein>
<feature type="compositionally biased region" description="Polar residues" evidence="8">
    <location>
        <begin position="571"/>
        <end position="592"/>
    </location>
</feature>
<accession>A0AAF0DME3</accession>
<dbReference type="Proteomes" id="UP001219355">
    <property type="component" value="Chromosome 5"/>
</dbReference>
<feature type="region of interest" description="Disordered" evidence="8">
    <location>
        <begin position="480"/>
        <end position="593"/>
    </location>
</feature>
<feature type="domain" description="DEUBAD" evidence="9">
    <location>
        <begin position="77"/>
        <end position="200"/>
    </location>
</feature>
<organism evidence="10 11">
    <name type="scientific">Emydomyces testavorans</name>
    <dbReference type="NCBI Taxonomy" id="2070801"/>
    <lineage>
        <taxon>Eukaryota</taxon>
        <taxon>Fungi</taxon>
        <taxon>Dikarya</taxon>
        <taxon>Ascomycota</taxon>
        <taxon>Pezizomycotina</taxon>
        <taxon>Eurotiomycetes</taxon>
        <taxon>Eurotiomycetidae</taxon>
        <taxon>Onygenales</taxon>
        <taxon>Nannizziopsiaceae</taxon>
        <taxon>Emydomyces</taxon>
    </lineage>
</organism>
<evidence type="ECO:0000256" key="6">
    <source>
        <dbReference type="ARBA" id="ARBA00023163"/>
    </source>
</evidence>